<evidence type="ECO:0000313" key="2">
    <source>
        <dbReference type="EMBL" id="ALN43993.1"/>
    </source>
</evidence>
<dbReference type="EC" id="2.4.99.-" evidence="2"/>
<keyword evidence="2" id="KW-0808">Transferase</keyword>
<sequence length="687" mass="82074">MFKNLNSFWKQSDILKINHKIKNINQSNDDLVISFVDEIIPEIILFHFKLKMNISDIHFYYSNDNLNYKLLDYSLLNVESNKVELELFQKYSFSFLKLVNFNSSLLDSIDLYIRKHPGLILSCRYDGFASRIFSIINALYISKKTKLKFGFIWPVQNFIAKHNISNNHIAIDDAENIFELNFVSKYVYPTSLQQNLFSNSTSLKSIKDVDYSIMPKKYGHFMDYWGDLQQIIADVDYEDYILEFPKLWSEIKFSERYKSIISYINSIIELKFKNNNIMAIHLRNGDSLFDFTDFFFKANLYHYIFPIELALYIADEFVKKGYKVIFFAGDIESIKQVKQNYYNNENIYFSVDFYRDEYSYAERDFFDLILMSHADIIFGTSSSMYKVLAARIGKKSELQNLNFINIEERYDLLKNRIDIYKTNAFFKGISHAFLYLYSQQLNVNLEQTLFYLKKASFFTKNFCFELELIKQYLIQNDCCSANERLKILKDENRFNGFIDFIFIEKIGHNFKEEQILFLNFFGFGFFYIDYVCIHIINRNLVKWRDYIQIKENNNFIKFNISIKKRIHNHLSYKLGQALIDNSKSILGYIRMPYVLSYIKDKHKFEQKAYEEKIKQNPNLALPPLETYPDYNEALKEKECFTYKLGEAFIKASKNWYKGGYIKFIFKDVPRLKMKIKQERRNNNGNRI</sequence>
<reference evidence="2" key="1">
    <citation type="journal article" date="2015" name="PLoS ONE">
        <title>Updated Campylobacter jejuni Capsule PCR Multiplex Typing System and Its Application to Clinical Isolates from South and Southeast Asia.</title>
        <authorList>
            <person name="Poly F."/>
            <person name="Serichantalergs O."/>
            <person name="Kuroiwa J."/>
            <person name="Pootong P."/>
            <person name="Mason C."/>
            <person name="Guerry P."/>
            <person name="Parker C.T."/>
        </authorList>
    </citation>
    <scope>NUCLEOTIDE SEQUENCE</scope>
    <source>
        <strain evidence="2">RM3432</strain>
    </source>
</reference>
<dbReference type="AlphaFoldDB" id="A0A0S2CFS4"/>
<keyword evidence="1" id="KW-0472">Membrane</keyword>
<gene>
    <name evidence="2" type="ORF">HS45.13</name>
</gene>
<organism evidence="2">
    <name type="scientific">Campylobacter jejuni subsp. jejuni</name>
    <dbReference type="NCBI Taxonomy" id="32022"/>
    <lineage>
        <taxon>Bacteria</taxon>
        <taxon>Pseudomonadati</taxon>
        <taxon>Campylobacterota</taxon>
        <taxon>Epsilonproteobacteria</taxon>
        <taxon>Campylobacterales</taxon>
        <taxon>Campylobacteraceae</taxon>
        <taxon>Campylobacter</taxon>
    </lineage>
</organism>
<proteinExistence type="predicted"/>
<feature type="transmembrane region" description="Helical" evidence="1">
    <location>
        <begin position="515"/>
        <end position="536"/>
    </location>
</feature>
<dbReference type="EMBL" id="KT893432">
    <property type="protein sequence ID" value="ALN43993.1"/>
    <property type="molecule type" value="Genomic_DNA"/>
</dbReference>
<evidence type="ECO:0000256" key="1">
    <source>
        <dbReference type="SAM" id="Phobius"/>
    </source>
</evidence>
<protein>
    <submittedName>
        <fullName evidence="2">CMP-N-acetylneuraminate-beta-galactosamide-alpha-2,3-sialyltransferase</fullName>
        <ecNumber evidence="2">2.4.99.-</ecNumber>
    </submittedName>
</protein>
<dbReference type="Gene3D" id="3.40.50.11350">
    <property type="match status" value="1"/>
</dbReference>
<accession>A0A0S2CFS4</accession>
<keyword evidence="1" id="KW-1133">Transmembrane helix</keyword>
<keyword evidence="1" id="KW-0812">Transmembrane</keyword>
<keyword evidence="2" id="KW-0328">Glycosyltransferase</keyword>
<dbReference type="GO" id="GO:0016757">
    <property type="term" value="F:glycosyltransferase activity"/>
    <property type="evidence" value="ECO:0007669"/>
    <property type="project" value="UniProtKB-KW"/>
</dbReference>
<name>A0A0S2CFS4_CAMJU</name>